<evidence type="ECO:0000313" key="2">
    <source>
        <dbReference type="EMBL" id="AET03941.1"/>
    </source>
</evidence>
<evidence type="ECO:0000313" key="4">
    <source>
        <dbReference type="Proteomes" id="UP000002051"/>
    </source>
</evidence>
<reference evidence="2 4" key="1">
    <citation type="journal article" date="2011" name="Nature">
        <title>The Medicago genome provides insight into the evolution of rhizobial symbioses.</title>
        <authorList>
            <person name="Young N.D."/>
            <person name="Debelle F."/>
            <person name="Oldroyd G.E."/>
            <person name="Geurts R."/>
            <person name="Cannon S.B."/>
            <person name="Udvardi M.K."/>
            <person name="Benedito V.A."/>
            <person name="Mayer K.F."/>
            <person name="Gouzy J."/>
            <person name="Schoof H."/>
            <person name="Van de Peer Y."/>
            <person name="Proost S."/>
            <person name="Cook D.R."/>
            <person name="Meyers B.C."/>
            <person name="Spannagl M."/>
            <person name="Cheung F."/>
            <person name="De Mita S."/>
            <person name="Krishnakumar V."/>
            <person name="Gundlach H."/>
            <person name="Zhou S."/>
            <person name="Mudge J."/>
            <person name="Bharti A.K."/>
            <person name="Murray J.D."/>
            <person name="Naoumkina M.A."/>
            <person name="Rosen B."/>
            <person name="Silverstein K.A."/>
            <person name="Tang H."/>
            <person name="Rombauts S."/>
            <person name="Zhao P.X."/>
            <person name="Zhou P."/>
            <person name="Barbe V."/>
            <person name="Bardou P."/>
            <person name="Bechner M."/>
            <person name="Bellec A."/>
            <person name="Berger A."/>
            <person name="Berges H."/>
            <person name="Bidwell S."/>
            <person name="Bisseling T."/>
            <person name="Choisne N."/>
            <person name="Couloux A."/>
            <person name="Denny R."/>
            <person name="Deshpande S."/>
            <person name="Dai X."/>
            <person name="Doyle J.J."/>
            <person name="Dudez A.M."/>
            <person name="Farmer A.D."/>
            <person name="Fouteau S."/>
            <person name="Franken C."/>
            <person name="Gibelin C."/>
            <person name="Gish J."/>
            <person name="Goldstein S."/>
            <person name="Gonzalez A.J."/>
            <person name="Green P.J."/>
            <person name="Hallab A."/>
            <person name="Hartog M."/>
            <person name="Hua A."/>
            <person name="Humphray S.J."/>
            <person name="Jeong D.H."/>
            <person name="Jing Y."/>
            <person name="Jocker A."/>
            <person name="Kenton S.M."/>
            <person name="Kim D.J."/>
            <person name="Klee K."/>
            <person name="Lai H."/>
            <person name="Lang C."/>
            <person name="Lin S."/>
            <person name="Macmil S.L."/>
            <person name="Magdelenat G."/>
            <person name="Matthews L."/>
            <person name="McCorrison J."/>
            <person name="Monaghan E.L."/>
            <person name="Mun J.H."/>
            <person name="Najar F.Z."/>
            <person name="Nicholson C."/>
            <person name="Noirot C."/>
            <person name="O'Bleness M."/>
            <person name="Paule C.R."/>
            <person name="Poulain J."/>
            <person name="Prion F."/>
            <person name="Qin B."/>
            <person name="Qu C."/>
            <person name="Retzel E.F."/>
            <person name="Riddle C."/>
            <person name="Sallet E."/>
            <person name="Samain S."/>
            <person name="Samson N."/>
            <person name="Sanders I."/>
            <person name="Saurat O."/>
            <person name="Scarpelli C."/>
            <person name="Schiex T."/>
            <person name="Segurens B."/>
            <person name="Severin A.J."/>
            <person name="Sherrier D.J."/>
            <person name="Shi R."/>
            <person name="Sims S."/>
            <person name="Singer S.R."/>
            <person name="Sinharoy S."/>
            <person name="Sterck L."/>
            <person name="Viollet A."/>
            <person name="Wang B.B."/>
            <person name="Wang K."/>
            <person name="Wang M."/>
            <person name="Wang X."/>
            <person name="Warfsmann J."/>
            <person name="Weissenbach J."/>
            <person name="White D.D."/>
            <person name="White J.D."/>
            <person name="Wiley G.B."/>
            <person name="Wincker P."/>
            <person name="Xing Y."/>
            <person name="Yang L."/>
            <person name="Yao Z."/>
            <person name="Ying F."/>
            <person name="Zhai J."/>
            <person name="Zhou L."/>
            <person name="Zuber A."/>
            <person name="Denarie J."/>
            <person name="Dixon R.A."/>
            <person name="May G.D."/>
            <person name="Schwartz D.C."/>
            <person name="Rogers J."/>
            <person name="Quetier F."/>
            <person name="Town C.D."/>
            <person name="Roe B.A."/>
        </authorList>
    </citation>
    <scope>NUCLEOTIDE SEQUENCE [LARGE SCALE GENOMIC DNA]</scope>
    <source>
        <strain evidence="2">A17</strain>
        <strain evidence="3 4">cv. Jemalong A17</strain>
    </source>
</reference>
<dbReference type="EMBL" id="CM001224">
    <property type="protein sequence ID" value="AET03941.1"/>
    <property type="molecule type" value="Genomic_DNA"/>
</dbReference>
<dbReference type="EnsemblPlants" id="AET03941">
    <property type="protein sequence ID" value="AET03941"/>
    <property type="gene ID" value="MTR_8g077790"/>
</dbReference>
<evidence type="ECO:0000313" key="3">
    <source>
        <dbReference type="EnsemblPlants" id="AET03941"/>
    </source>
</evidence>
<keyword evidence="1" id="KW-0472">Membrane</keyword>
<feature type="transmembrane region" description="Helical" evidence="1">
    <location>
        <begin position="6"/>
        <end position="27"/>
    </location>
</feature>
<dbReference type="HOGENOM" id="CLU_2486848_0_0_1"/>
<dbReference type="AlphaFoldDB" id="G7LET8"/>
<keyword evidence="4" id="KW-1185">Reference proteome</keyword>
<evidence type="ECO:0000256" key="1">
    <source>
        <dbReference type="SAM" id="Phobius"/>
    </source>
</evidence>
<name>G7LET8_MEDTR</name>
<reference evidence="2 4" key="2">
    <citation type="journal article" date="2014" name="BMC Genomics">
        <title>An improved genome release (version Mt4.0) for the model legume Medicago truncatula.</title>
        <authorList>
            <person name="Tang H."/>
            <person name="Krishnakumar V."/>
            <person name="Bidwell S."/>
            <person name="Rosen B."/>
            <person name="Chan A."/>
            <person name="Zhou S."/>
            <person name="Gentzbittel L."/>
            <person name="Childs K.L."/>
            <person name="Yandell M."/>
            <person name="Gundlach H."/>
            <person name="Mayer K.F."/>
            <person name="Schwartz D.C."/>
            <person name="Town C.D."/>
        </authorList>
    </citation>
    <scope>GENOME REANNOTATION</scope>
    <source>
        <strain evidence="3 4">cv. Jemalong A17</strain>
    </source>
</reference>
<gene>
    <name evidence="2" type="ordered locus">MTR_8g077790</name>
</gene>
<keyword evidence="1" id="KW-1133">Transmembrane helix</keyword>
<dbReference type="Proteomes" id="UP000002051">
    <property type="component" value="Chromosome 8"/>
</dbReference>
<reference evidence="3" key="3">
    <citation type="submission" date="2015-04" db="UniProtKB">
        <authorList>
            <consortium name="EnsemblPlants"/>
        </authorList>
    </citation>
    <scope>IDENTIFICATION</scope>
    <source>
        <strain evidence="3">cv. Jemalong A17</strain>
    </source>
</reference>
<dbReference type="STRING" id="3880.G7LET8"/>
<sequence length="87" mass="9467">MGGTKVGFSSSVCVCVACLFGCILGWSDNTIEKTKSMVDKGIENGIPFGVVETIAEIAEFLTHRNYFNNFAGNIVCTTTMVYTLLRM</sequence>
<dbReference type="PaxDb" id="3880-AET03941"/>
<organism evidence="2 4">
    <name type="scientific">Medicago truncatula</name>
    <name type="common">Barrel medic</name>
    <name type="synonym">Medicago tribuloides</name>
    <dbReference type="NCBI Taxonomy" id="3880"/>
    <lineage>
        <taxon>Eukaryota</taxon>
        <taxon>Viridiplantae</taxon>
        <taxon>Streptophyta</taxon>
        <taxon>Embryophyta</taxon>
        <taxon>Tracheophyta</taxon>
        <taxon>Spermatophyta</taxon>
        <taxon>Magnoliopsida</taxon>
        <taxon>eudicotyledons</taxon>
        <taxon>Gunneridae</taxon>
        <taxon>Pentapetalae</taxon>
        <taxon>rosids</taxon>
        <taxon>fabids</taxon>
        <taxon>Fabales</taxon>
        <taxon>Fabaceae</taxon>
        <taxon>Papilionoideae</taxon>
        <taxon>50 kb inversion clade</taxon>
        <taxon>NPAAA clade</taxon>
        <taxon>Hologalegina</taxon>
        <taxon>IRL clade</taxon>
        <taxon>Trifolieae</taxon>
        <taxon>Medicago</taxon>
    </lineage>
</organism>
<accession>G7LET8</accession>
<proteinExistence type="predicted"/>
<protein>
    <submittedName>
        <fullName evidence="2">Transmembrane protein, putative</fullName>
    </submittedName>
</protein>
<keyword evidence="1 2" id="KW-0812">Transmembrane</keyword>